<organism evidence="1 2">
    <name type="scientific">Hypoxylon rubiginosum</name>
    <dbReference type="NCBI Taxonomy" id="110542"/>
    <lineage>
        <taxon>Eukaryota</taxon>
        <taxon>Fungi</taxon>
        <taxon>Dikarya</taxon>
        <taxon>Ascomycota</taxon>
        <taxon>Pezizomycotina</taxon>
        <taxon>Sordariomycetes</taxon>
        <taxon>Xylariomycetidae</taxon>
        <taxon>Xylariales</taxon>
        <taxon>Hypoxylaceae</taxon>
        <taxon>Hypoxylon</taxon>
    </lineage>
</organism>
<dbReference type="Proteomes" id="UP001497700">
    <property type="component" value="Unassembled WGS sequence"/>
</dbReference>
<accession>A0ACB9Z2G8</accession>
<gene>
    <name evidence="1" type="ORF">F4820DRAFT_419767</name>
</gene>
<evidence type="ECO:0000313" key="1">
    <source>
        <dbReference type="EMBL" id="KAI4865654.1"/>
    </source>
</evidence>
<dbReference type="EMBL" id="MU393469">
    <property type="protein sequence ID" value="KAI4865654.1"/>
    <property type="molecule type" value="Genomic_DNA"/>
</dbReference>
<proteinExistence type="predicted"/>
<keyword evidence="2" id="KW-1185">Reference proteome</keyword>
<evidence type="ECO:0000313" key="2">
    <source>
        <dbReference type="Proteomes" id="UP001497700"/>
    </source>
</evidence>
<protein>
    <submittedName>
        <fullName evidence="1">Uncharacterized protein</fullName>
    </submittedName>
</protein>
<reference evidence="1 2" key="1">
    <citation type="journal article" date="2022" name="New Phytol.">
        <title>Ecological generalism drives hyperdiversity of secondary metabolite gene clusters in xylarialean endophytes.</title>
        <authorList>
            <person name="Franco M.E.E."/>
            <person name="Wisecaver J.H."/>
            <person name="Arnold A.E."/>
            <person name="Ju Y.M."/>
            <person name="Slot J.C."/>
            <person name="Ahrendt S."/>
            <person name="Moore L.P."/>
            <person name="Eastman K.E."/>
            <person name="Scott K."/>
            <person name="Konkel Z."/>
            <person name="Mondo S.J."/>
            <person name="Kuo A."/>
            <person name="Hayes R.D."/>
            <person name="Haridas S."/>
            <person name="Andreopoulos B."/>
            <person name="Riley R."/>
            <person name="LaButti K."/>
            <person name="Pangilinan J."/>
            <person name="Lipzen A."/>
            <person name="Amirebrahimi M."/>
            <person name="Yan J."/>
            <person name="Adam C."/>
            <person name="Keymanesh K."/>
            <person name="Ng V."/>
            <person name="Louie K."/>
            <person name="Northen T."/>
            <person name="Drula E."/>
            <person name="Henrissat B."/>
            <person name="Hsieh H.M."/>
            <person name="Youens-Clark K."/>
            <person name="Lutzoni F."/>
            <person name="Miadlikowska J."/>
            <person name="Eastwood D.C."/>
            <person name="Hamelin R.C."/>
            <person name="Grigoriev I.V."/>
            <person name="U'Ren J.M."/>
        </authorList>
    </citation>
    <scope>NUCLEOTIDE SEQUENCE [LARGE SCALE GENOMIC DNA]</scope>
    <source>
        <strain evidence="1 2">CBS 119005</strain>
    </source>
</reference>
<comment type="caution">
    <text evidence="1">The sequence shown here is derived from an EMBL/GenBank/DDBJ whole genome shotgun (WGS) entry which is preliminary data.</text>
</comment>
<name>A0ACB9Z2G8_9PEZI</name>
<sequence length="115" mass="12933">MAPTQFSTKIFNATKRLILETDIDLNENISPEDISSDDSESEFDKLDNEKLLGIILGSILGIFVVLGFVWLGLHIHRRRLARRAQSPSFQQLKDTESRNQSQEDVELGPVPAPGR</sequence>